<evidence type="ECO:0000256" key="5">
    <source>
        <dbReference type="ARBA" id="ARBA00022692"/>
    </source>
</evidence>
<dbReference type="Pfam" id="PF00528">
    <property type="entry name" value="BPD_transp_1"/>
    <property type="match status" value="1"/>
</dbReference>
<dbReference type="InterPro" id="IPR035906">
    <property type="entry name" value="MetI-like_sf"/>
</dbReference>
<dbReference type="EMBL" id="CP007796">
    <property type="protein sequence ID" value="AIB15775.1"/>
    <property type="molecule type" value="Genomic_DNA"/>
</dbReference>
<dbReference type="Gene3D" id="1.10.3720.10">
    <property type="entry name" value="MetI-like"/>
    <property type="match status" value="1"/>
</dbReference>
<feature type="transmembrane region" description="Helical" evidence="8">
    <location>
        <begin position="74"/>
        <end position="98"/>
    </location>
</feature>
<evidence type="ECO:0000259" key="9">
    <source>
        <dbReference type="PROSITE" id="PS50928"/>
    </source>
</evidence>
<dbReference type="PANTHER" id="PTHR42929">
    <property type="entry name" value="INNER MEMBRANE ABC TRANSPORTER PERMEASE PROTEIN YDCU-RELATED-RELATED"/>
    <property type="match status" value="1"/>
</dbReference>
<feature type="transmembrane region" description="Helical" evidence="8">
    <location>
        <begin position="204"/>
        <end position="233"/>
    </location>
</feature>
<evidence type="ECO:0000256" key="3">
    <source>
        <dbReference type="ARBA" id="ARBA00022448"/>
    </source>
</evidence>
<evidence type="ECO:0000256" key="7">
    <source>
        <dbReference type="ARBA" id="ARBA00023136"/>
    </source>
</evidence>
<sequence length="298" mass="31744">MSDGVSMPRDGMAAARRRRAPLSSLWLLAPAALLFLLAFLVPVGEVALWSLQGDAGLTAEHYREALGEGPYRTILFGTLQLAAGVAFACVLAGYPAAYCLASCPPRRRTLLLLLILTPLWVSVLVRTFGWIVVLGREGLVNSMLIGAGLIDAPLQMLYSRGAVYIAMVQVLLPVAILVMFSSMTTINRSLLLASRILGATPWRGFLHVFLPLSAGGAVNAWMLTFVLALGFFITPALVGGPKENMIANIIATQITVTLDWGLGSALGMVLLVAGFLMVGAVALLFRRVTRLSGHGGTR</sequence>
<keyword evidence="4" id="KW-1003">Cell membrane</keyword>
<comment type="similarity">
    <text evidence="2">Belongs to the binding-protein-dependent transport system permease family. CysTW subfamily.</text>
</comment>
<feature type="transmembrane region" description="Helical" evidence="8">
    <location>
        <begin position="162"/>
        <end position="183"/>
    </location>
</feature>
<evidence type="ECO:0000313" key="10">
    <source>
        <dbReference type="EMBL" id="AIB15775.1"/>
    </source>
</evidence>
<keyword evidence="10" id="KW-0614">Plasmid</keyword>
<dbReference type="KEGG" id="abq:ABAZ39_28340"/>
<dbReference type="PROSITE" id="PS50928">
    <property type="entry name" value="ABC_TM1"/>
    <property type="match status" value="1"/>
</dbReference>
<feature type="transmembrane region" description="Helical" evidence="8">
    <location>
        <begin position="265"/>
        <end position="285"/>
    </location>
</feature>
<dbReference type="AlphaFoldDB" id="A0A060DSU7"/>
<protein>
    <recommendedName>
        <fullName evidence="9">ABC transmembrane type-1 domain-containing protein</fullName>
    </recommendedName>
</protein>
<feature type="transmembrane region" description="Helical" evidence="8">
    <location>
        <begin position="110"/>
        <end position="133"/>
    </location>
</feature>
<name>A0A060DSU7_9PROT</name>
<dbReference type="SUPFAM" id="SSF161098">
    <property type="entry name" value="MetI-like"/>
    <property type="match status" value="1"/>
</dbReference>
<dbReference type="GO" id="GO:0055085">
    <property type="term" value="P:transmembrane transport"/>
    <property type="evidence" value="ECO:0007669"/>
    <property type="project" value="InterPro"/>
</dbReference>
<keyword evidence="6 8" id="KW-1133">Transmembrane helix</keyword>
<evidence type="ECO:0000256" key="2">
    <source>
        <dbReference type="ARBA" id="ARBA00007069"/>
    </source>
</evidence>
<evidence type="ECO:0000313" key="11">
    <source>
        <dbReference type="Proteomes" id="UP000027186"/>
    </source>
</evidence>
<proteinExistence type="inferred from homology"/>
<keyword evidence="7 8" id="KW-0472">Membrane</keyword>
<evidence type="ECO:0000256" key="8">
    <source>
        <dbReference type="RuleBase" id="RU363032"/>
    </source>
</evidence>
<dbReference type="GO" id="GO:0005886">
    <property type="term" value="C:plasma membrane"/>
    <property type="evidence" value="ECO:0007669"/>
    <property type="project" value="UniProtKB-SubCell"/>
</dbReference>
<evidence type="ECO:0000256" key="6">
    <source>
        <dbReference type="ARBA" id="ARBA00022989"/>
    </source>
</evidence>
<geneLocation type="plasmid" evidence="10 11">
    <name>AbAZ39_p3</name>
</geneLocation>
<reference evidence="10 11" key="1">
    <citation type="journal article" date="2014" name="Genome Announc.">
        <title>Complete Genome Sequence of the Model Rhizosphere Strain Azospirillum brasilense Az39, Successfully Applied in Agriculture.</title>
        <authorList>
            <person name="Rivera D."/>
            <person name="Revale S."/>
            <person name="Molina R."/>
            <person name="Gualpa J."/>
            <person name="Puente M."/>
            <person name="Maroniche G."/>
            <person name="Paris G."/>
            <person name="Baker D."/>
            <person name="Clavijo B."/>
            <person name="McLay K."/>
            <person name="Spaepen S."/>
            <person name="Perticari A."/>
            <person name="Vazquez M."/>
            <person name="Wisniewski-Dye F."/>
            <person name="Watkins C."/>
            <person name="Martinez-Abarca F."/>
            <person name="Vanderleyden J."/>
            <person name="Cassan F."/>
        </authorList>
    </citation>
    <scope>NUCLEOTIDE SEQUENCE [LARGE SCALE GENOMIC DNA]</scope>
    <source>
        <strain evidence="10 11">Az39</strain>
        <plasmid evidence="10">AbAZ39_p3</plasmid>
    </source>
</reference>
<gene>
    <name evidence="10" type="ORF">ABAZ39_28340</name>
</gene>
<dbReference type="InterPro" id="IPR000515">
    <property type="entry name" value="MetI-like"/>
</dbReference>
<keyword evidence="5 8" id="KW-0812">Transmembrane</keyword>
<dbReference type="CDD" id="cd06261">
    <property type="entry name" value="TM_PBP2"/>
    <property type="match status" value="1"/>
</dbReference>
<dbReference type="RefSeq" id="WP_051658637.1">
    <property type="nucleotide sequence ID" value="NZ_CP007796.1"/>
</dbReference>
<dbReference type="Proteomes" id="UP000027186">
    <property type="component" value="Plasmid AbAZ39_p3"/>
</dbReference>
<keyword evidence="3 8" id="KW-0813">Transport</keyword>
<evidence type="ECO:0000256" key="1">
    <source>
        <dbReference type="ARBA" id="ARBA00004651"/>
    </source>
</evidence>
<organism evidence="10 11">
    <name type="scientific">Azospirillum argentinense</name>
    <dbReference type="NCBI Taxonomy" id="2970906"/>
    <lineage>
        <taxon>Bacteria</taxon>
        <taxon>Pseudomonadati</taxon>
        <taxon>Pseudomonadota</taxon>
        <taxon>Alphaproteobacteria</taxon>
        <taxon>Rhodospirillales</taxon>
        <taxon>Azospirillaceae</taxon>
        <taxon>Azospirillum</taxon>
    </lineage>
</organism>
<feature type="domain" description="ABC transmembrane type-1" evidence="9">
    <location>
        <begin position="75"/>
        <end position="281"/>
    </location>
</feature>
<dbReference type="PANTHER" id="PTHR42929:SF5">
    <property type="entry name" value="ABC TRANSPORTER PERMEASE PROTEIN"/>
    <property type="match status" value="1"/>
</dbReference>
<accession>A0A060DSU7</accession>
<evidence type="ECO:0000256" key="4">
    <source>
        <dbReference type="ARBA" id="ARBA00022475"/>
    </source>
</evidence>
<comment type="subcellular location">
    <subcellularLocation>
        <location evidence="1 8">Cell membrane</location>
        <topology evidence="1 8">Multi-pass membrane protein</topology>
    </subcellularLocation>
</comment>